<dbReference type="RefSeq" id="WP_150403518.1">
    <property type="nucleotide sequence ID" value="NZ_VXLC01000008.1"/>
</dbReference>
<dbReference type="PANTHER" id="PTHR46825">
    <property type="entry name" value="D-ALANYL-D-ALANINE-CARBOXYPEPTIDASE/ENDOPEPTIDASE AMPH"/>
    <property type="match status" value="1"/>
</dbReference>
<name>A0A5N0ECL3_9NOCA</name>
<evidence type="ECO:0000313" key="4">
    <source>
        <dbReference type="Proteomes" id="UP000323876"/>
    </source>
</evidence>
<dbReference type="Proteomes" id="UP000323876">
    <property type="component" value="Unassembled WGS sequence"/>
</dbReference>
<keyword evidence="4" id="KW-1185">Reference proteome</keyword>
<dbReference type="EMBL" id="VXLC01000008">
    <property type="protein sequence ID" value="KAA8887187.1"/>
    <property type="molecule type" value="Genomic_DNA"/>
</dbReference>
<comment type="caution">
    <text evidence="3">The sequence shown here is derived from an EMBL/GenBank/DDBJ whole genome shotgun (WGS) entry which is preliminary data.</text>
</comment>
<accession>A0A5N0ECL3</accession>
<feature type="signal peptide" evidence="1">
    <location>
        <begin position="1"/>
        <end position="19"/>
    </location>
</feature>
<evidence type="ECO:0000259" key="2">
    <source>
        <dbReference type="Pfam" id="PF00144"/>
    </source>
</evidence>
<dbReference type="AlphaFoldDB" id="A0A5N0ECL3"/>
<dbReference type="PROSITE" id="PS51257">
    <property type="entry name" value="PROKAR_LIPOPROTEIN"/>
    <property type="match status" value="1"/>
</dbReference>
<dbReference type="SUPFAM" id="SSF56601">
    <property type="entry name" value="beta-lactamase/transpeptidase-like"/>
    <property type="match status" value="1"/>
</dbReference>
<proteinExistence type="predicted"/>
<evidence type="ECO:0000256" key="1">
    <source>
        <dbReference type="SAM" id="SignalP"/>
    </source>
</evidence>
<organism evidence="3 4">
    <name type="scientific">Nocardia colli</name>
    <dbReference type="NCBI Taxonomy" id="2545717"/>
    <lineage>
        <taxon>Bacteria</taxon>
        <taxon>Bacillati</taxon>
        <taxon>Actinomycetota</taxon>
        <taxon>Actinomycetes</taxon>
        <taxon>Mycobacteriales</taxon>
        <taxon>Nocardiaceae</taxon>
        <taxon>Nocardia</taxon>
    </lineage>
</organism>
<feature type="chain" id="PRO_5038707958" evidence="1">
    <location>
        <begin position="20"/>
        <end position="380"/>
    </location>
</feature>
<dbReference type="PANTHER" id="PTHR46825:SF7">
    <property type="entry name" value="D-ALANYL-D-ALANINE CARBOXYPEPTIDASE"/>
    <property type="match status" value="1"/>
</dbReference>
<dbReference type="InterPro" id="IPR001466">
    <property type="entry name" value="Beta-lactam-related"/>
</dbReference>
<dbReference type="OrthoDB" id="3174977at2"/>
<keyword evidence="1" id="KW-0732">Signal</keyword>
<gene>
    <name evidence="3" type="ORF">F3087_19995</name>
</gene>
<reference evidence="3 4" key="1">
    <citation type="submission" date="2019-09" db="EMBL/GenBank/DDBJ databases">
        <authorList>
            <person name="Wang X."/>
        </authorList>
    </citation>
    <scope>NUCLEOTIDE SEQUENCE [LARGE SCALE GENOMIC DNA]</scope>
    <source>
        <strain evidence="3 4">CICC 11023</strain>
    </source>
</reference>
<evidence type="ECO:0000313" key="3">
    <source>
        <dbReference type="EMBL" id="KAA8887187.1"/>
    </source>
</evidence>
<dbReference type="Pfam" id="PF00144">
    <property type="entry name" value="Beta-lactamase"/>
    <property type="match status" value="1"/>
</dbReference>
<dbReference type="Gene3D" id="3.40.710.10">
    <property type="entry name" value="DD-peptidase/beta-lactamase superfamily"/>
    <property type="match status" value="1"/>
</dbReference>
<dbReference type="InterPro" id="IPR050491">
    <property type="entry name" value="AmpC-like"/>
</dbReference>
<feature type="domain" description="Beta-lactamase-related" evidence="2">
    <location>
        <begin position="38"/>
        <end position="366"/>
    </location>
</feature>
<protein>
    <submittedName>
        <fullName evidence="3">Beta-lactamase family protein</fullName>
    </submittedName>
</protein>
<dbReference type="InterPro" id="IPR012338">
    <property type="entry name" value="Beta-lactam/transpept-like"/>
</dbReference>
<sequence length="380" mass="40022">MRRYICTLVCATAALTLSACGTADHPDTATPSSYAEVRNILQRLTTADGAPGVLIEVRDAHGRTVLTSGVANLETRAPVAADSRFRIGSMTKMFVATVVLQLVGEHRVALDAPVEQYLPGVLRNGGQGVTVRQLLQHTGGLPDYLGYLSVEQVLKDPLTHHDPLELVNLALDQPPSFPPGTGWAYSNTDYLLAGLLIEKATGRPYADAIDQRIIRPLGLRDTSVPGDEPSIAGNHPRGYHRMGGADPVDISEFNPSVAGAAGGMISSATDLNQFLDALLNGRLLGQPELQAMMTTRPTGNSFDDAYGLGLQSTPLPCGGRYWGHDGGIPGFQTMGVITTDGRSATVMTNLYPGESDAQDADIRAVLATALCAAAPAKPGA</sequence>